<dbReference type="RefSeq" id="WP_046735637.1">
    <property type="nucleotide sequence ID" value="NZ_CP012051.1"/>
</dbReference>
<evidence type="ECO:0000313" key="2">
    <source>
        <dbReference type="Proteomes" id="UP000030585"/>
    </source>
</evidence>
<proteinExistence type="predicted"/>
<comment type="caution">
    <text evidence="1">The sequence shown here is derived from an EMBL/GenBank/DDBJ whole genome shotgun (WGS) entry which is preliminary data.</text>
</comment>
<sequence length="85" mass="9571">MRSEFENYALWDNREANKHGNFATACISLMIPKSMNTSNFNKHYVEVEGVFLERLPSDTIQLGGCNVSTLRLIEGAPPILVREGK</sequence>
<evidence type="ECO:0000313" key="1">
    <source>
        <dbReference type="EMBL" id="KGU52528.1"/>
    </source>
</evidence>
<dbReference type="Proteomes" id="UP000030585">
    <property type="component" value="Unassembled WGS sequence"/>
</dbReference>
<dbReference type="EMBL" id="JSEY02000060">
    <property type="protein sequence ID" value="KGU52528.1"/>
    <property type="molecule type" value="Genomic_DNA"/>
</dbReference>
<gene>
    <name evidence="1" type="ORF">NY98_12380</name>
</gene>
<accession>A0AB34Q6S5</accession>
<protein>
    <submittedName>
        <fullName evidence="1">Uncharacterized protein</fullName>
    </submittedName>
</protein>
<dbReference type="AlphaFoldDB" id="A0AB34Q6S5"/>
<name>A0AB34Q6S5_XANCI</name>
<reference evidence="2" key="1">
    <citation type="submission" date="2015-04" db="EMBL/GenBank/DDBJ databases">
        <title>Genome sequencing of pathogens of bean.</title>
        <authorList>
            <person name="Harrison J."/>
            <person name="Aritua V."/>
            <person name="Sapp M."/>
            <person name="Smith J."/>
            <person name="Studholme D.J."/>
        </authorList>
    </citation>
    <scope>NUCLEOTIDE SEQUENCE [LARGE SCALE GENOMIC DNA]</scope>
    <source>
        <strain evidence="2">NCPPB 1058</strain>
    </source>
</reference>
<organism evidence="1 2">
    <name type="scientific">Xanthomonas citri pv. fuscans</name>
    <dbReference type="NCBI Taxonomy" id="366649"/>
    <lineage>
        <taxon>Bacteria</taxon>
        <taxon>Pseudomonadati</taxon>
        <taxon>Pseudomonadota</taxon>
        <taxon>Gammaproteobacteria</taxon>
        <taxon>Lysobacterales</taxon>
        <taxon>Lysobacteraceae</taxon>
        <taxon>Xanthomonas</taxon>
    </lineage>
</organism>